<feature type="domain" description="Kinesin motor" evidence="11">
    <location>
        <begin position="1"/>
        <end position="156"/>
    </location>
</feature>
<dbReference type="Pfam" id="PF00225">
    <property type="entry name" value="Kinesin"/>
    <property type="match status" value="1"/>
</dbReference>
<dbReference type="InterPro" id="IPR036961">
    <property type="entry name" value="Kinesin_motor_dom_sf"/>
</dbReference>
<dbReference type="PANTHER" id="PTHR47969:SF21">
    <property type="entry name" value="KINESIN-LIKE PROTEIN"/>
    <property type="match status" value="1"/>
</dbReference>
<gene>
    <name evidence="12" type="ORF">BU61_4640</name>
</gene>
<dbReference type="InterPro" id="IPR027640">
    <property type="entry name" value="Kinesin-like_fam"/>
</dbReference>
<evidence type="ECO:0000259" key="11">
    <source>
        <dbReference type="PROSITE" id="PS50067"/>
    </source>
</evidence>
<dbReference type="PANTHER" id="PTHR47969">
    <property type="entry name" value="CHROMOSOME-ASSOCIATED KINESIN KIF4A-RELATED"/>
    <property type="match status" value="1"/>
</dbReference>
<keyword evidence="6" id="KW-0175">Coiled coil</keyword>
<evidence type="ECO:0000256" key="9">
    <source>
        <dbReference type="PROSITE-ProRule" id="PRU00283"/>
    </source>
</evidence>
<evidence type="ECO:0000256" key="2">
    <source>
        <dbReference type="ARBA" id="ARBA00022490"/>
    </source>
</evidence>
<dbReference type="InterPro" id="IPR001752">
    <property type="entry name" value="Kinesin_motor_dom"/>
</dbReference>
<evidence type="ECO:0000256" key="8">
    <source>
        <dbReference type="ARBA" id="ARBA00023212"/>
    </source>
</evidence>
<comment type="caution">
    <text evidence="12">The sequence shown here is derived from an EMBL/GenBank/DDBJ whole genome shotgun (WGS) entry which is preliminary data.</text>
</comment>
<evidence type="ECO:0000256" key="1">
    <source>
        <dbReference type="ARBA" id="ARBA00004245"/>
    </source>
</evidence>
<feature type="region of interest" description="Disordered" evidence="10">
    <location>
        <begin position="190"/>
        <end position="209"/>
    </location>
</feature>
<dbReference type="InterPro" id="IPR019821">
    <property type="entry name" value="Kinesin_motor_CS"/>
</dbReference>
<protein>
    <submittedName>
        <fullName evidence="12">Kinesin-like protein KI</fullName>
    </submittedName>
</protein>
<keyword evidence="7" id="KW-0505">Motor protein</keyword>
<keyword evidence="5" id="KW-0067">ATP-binding</keyword>
<comment type="caution">
    <text evidence="9">Lacks conserved residue(s) required for the propagation of feature annotation.</text>
</comment>
<evidence type="ECO:0000256" key="6">
    <source>
        <dbReference type="ARBA" id="ARBA00023054"/>
    </source>
</evidence>
<dbReference type="PRINTS" id="PR00380">
    <property type="entry name" value="KINESINHEAVY"/>
</dbReference>
<comment type="similarity">
    <text evidence="9">Belongs to the TRAFAC class myosin-kinesin ATPase superfamily. Kinesin family.</text>
</comment>
<dbReference type="PROSITE" id="PS50067">
    <property type="entry name" value="KINESIN_MOTOR_2"/>
    <property type="match status" value="1"/>
</dbReference>
<sequence>MSMILKWKNVRFTSDIFTVSQHAKQCLADGKSLEIFVNKTIWKLDGRGKDHLRAGKLNLVDLAGSERQSKTGATGERLKEATKINLSLSALGNVISALVDGRCKHIPYRDSKLTRLLQDSLGGNTKTLMVACLSPADNNYDETLSTLRYASRAKNIKNKPRINEDPKDALLREYQEEIKKLKAILAQQMSPSDLSGGRQGEGVEGRARDGKGLLPLSSGAWKQCPTSSQLHVSIDF</sequence>
<dbReference type="Gene3D" id="3.40.850.10">
    <property type="entry name" value="Kinesin motor domain"/>
    <property type="match status" value="1"/>
</dbReference>
<dbReference type="SMART" id="SM00129">
    <property type="entry name" value="KISc"/>
    <property type="match status" value="1"/>
</dbReference>
<evidence type="ECO:0000256" key="3">
    <source>
        <dbReference type="ARBA" id="ARBA00022701"/>
    </source>
</evidence>
<organism evidence="12 13">
    <name type="scientific">Pontoporia blainvillei</name>
    <name type="common">Franciscana</name>
    <name type="synonym">Delphinus blainvillei</name>
    <dbReference type="NCBI Taxonomy" id="48723"/>
    <lineage>
        <taxon>Eukaryota</taxon>
        <taxon>Metazoa</taxon>
        <taxon>Chordata</taxon>
        <taxon>Craniata</taxon>
        <taxon>Vertebrata</taxon>
        <taxon>Euteleostomi</taxon>
        <taxon>Mammalia</taxon>
        <taxon>Eutheria</taxon>
        <taxon>Laurasiatheria</taxon>
        <taxon>Artiodactyla</taxon>
        <taxon>Whippomorpha</taxon>
        <taxon>Cetacea</taxon>
        <taxon>Odontoceti</taxon>
        <taxon>Pontoporiidae</taxon>
        <taxon>Pontoporia</taxon>
    </lineage>
</organism>
<dbReference type="InterPro" id="IPR027417">
    <property type="entry name" value="P-loop_NTPase"/>
</dbReference>
<dbReference type="PROSITE" id="PS00411">
    <property type="entry name" value="KINESIN_MOTOR_1"/>
    <property type="match status" value="1"/>
</dbReference>
<dbReference type="EMBL" id="PGGH01227963">
    <property type="protein sequence ID" value="NIG60880.1"/>
    <property type="molecule type" value="Genomic_DNA"/>
</dbReference>
<dbReference type="Proteomes" id="UP001165941">
    <property type="component" value="Unassembled WGS sequence"/>
</dbReference>
<evidence type="ECO:0000313" key="12">
    <source>
        <dbReference type="EMBL" id="NIG60880.1"/>
    </source>
</evidence>
<keyword evidence="13" id="KW-1185">Reference proteome</keyword>
<accession>A0ABX0SBR4</accession>
<evidence type="ECO:0000313" key="13">
    <source>
        <dbReference type="Proteomes" id="UP001165941"/>
    </source>
</evidence>
<evidence type="ECO:0000256" key="5">
    <source>
        <dbReference type="ARBA" id="ARBA00022840"/>
    </source>
</evidence>
<proteinExistence type="inferred from homology"/>
<keyword evidence="8" id="KW-0206">Cytoskeleton</keyword>
<name>A0ABX0SBR4_PONBL</name>
<comment type="subcellular location">
    <subcellularLocation>
        <location evidence="1">Cytoplasm</location>
        <location evidence="1">Cytoskeleton</location>
    </subcellularLocation>
</comment>
<keyword evidence="2" id="KW-0963">Cytoplasm</keyword>
<evidence type="ECO:0000256" key="4">
    <source>
        <dbReference type="ARBA" id="ARBA00022741"/>
    </source>
</evidence>
<evidence type="ECO:0000256" key="7">
    <source>
        <dbReference type="ARBA" id="ARBA00023175"/>
    </source>
</evidence>
<reference evidence="12" key="1">
    <citation type="submission" date="2018-05" db="EMBL/GenBank/DDBJ databases">
        <authorList>
            <person name="Pedro S.L.S."/>
            <person name="Freitas R.C."/>
            <person name="Barreto A.S."/>
            <person name="Lima A.O.S."/>
        </authorList>
    </citation>
    <scope>NUCLEOTIDE SEQUENCE</scope>
    <source>
        <strain evidence="12">BP203</strain>
        <tissue evidence="12">Muscle</tissue>
    </source>
</reference>
<dbReference type="SUPFAM" id="SSF52540">
    <property type="entry name" value="P-loop containing nucleoside triphosphate hydrolases"/>
    <property type="match status" value="1"/>
</dbReference>
<evidence type="ECO:0000256" key="10">
    <source>
        <dbReference type="SAM" id="MobiDB-lite"/>
    </source>
</evidence>
<keyword evidence="4" id="KW-0547">Nucleotide-binding</keyword>
<keyword evidence="3" id="KW-0493">Microtubule</keyword>